<name>A0AAW1VVJ6_RUBAR</name>
<proteinExistence type="predicted"/>
<gene>
    <name evidence="3" type="ORF">M0R45_034991</name>
</gene>
<organism evidence="3 4">
    <name type="scientific">Rubus argutus</name>
    <name type="common">Southern blackberry</name>
    <dbReference type="NCBI Taxonomy" id="59490"/>
    <lineage>
        <taxon>Eukaryota</taxon>
        <taxon>Viridiplantae</taxon>
        <taxon>Streptophyta</taxon>
        <taxon>Embryophyta</taxon>
        <taxon>Tracheophyta</taxon>
        <taxon>Spermatophyta</taxon>
        <taxon>Magnoliopsida</taxon>
        <taxon>eudicotyledons</taxon>
        <taxon>Gunneridae</taxon>
        <taxon>Pentapetalae</taxon>
        <taxon>rosids</taxon>
        <taxon>fabids</taxon>
        <taxon>Rosales</taxon>
        <taxon>Rosaceae</taxon>
        <taxon>Rosoideae</taxon>
        <taxon>Rosoideae incertae sedis</taxon>
        <taxon>Rubus</taxon>
    </lineage>
</organism>
<evidence type="ECO:0000256" key="2">
    <source>
        <dbReference type="SAM" id="MobiDB-lite"/>
    </source>
</evidence>
<feature type="compositionally biased region" description="Polar residues" evidence="2">
    <location>
        <begin position="8"/>
        <end position="18"/>
    </location>
</feature>
<dbReference type="AlphaFoldDB" id="A0AAW1VVJ6"/>
<feature type="region of interest" description="Disordered" evidence="2">
    <location>
        <begin position="1"/>
        <end position="29"/>
    </location>
</feature>
<evidence type="ECO:0000313" key="4">
    <source>
        <dbReference type="Proteomes" id="UP001457282"/>
    </source>
</evidence>
<feature type="coiled-coil region" evidence="1">
    <location>
        <begin position="41"/>
        <end position="68"/>
    </location>
</feature>
<comment type="caution">
    <text evidence="3">The sequence shown here is derived from an EMBL/GenBank/DDBJ whole genome shotgun (WGS) entry which is preliminary data.</text>
</comment>
<evidence type="ECO:0000256" key="1">
    <source>
        <dbReference type="SAM" id="Coils"/>
    </source>
</evidence>
<keyword evidence="1" id="KW-0175">Coiled coil</keyword>
<sequence>MARRKVNWPTSSTIQPGEQHTRKGRKNIPEMEKSRKMLNQEGFLREMISKANEQLKKVKKENREKELRGVVFKSLTTEFPNSKI</sequence>
<evidence type="ECO:0000313" key="3">
    <source>
        <dbReference type="EMBL" id="KAK9911067.1"/>
    </source>
</evidence>
<dbReference type="Proteomes" id="UP001457282">
    <property type="component" value="Unassembled WGS sequence"/>
</dbReference>
<keyword evidence="4" id="KW-1185">Reference proteome</keyword>
<dbReference type="EMBL" id="JBEDUW010000007">
    <property type="protein sequence ID" value="KAK9911067.1"/>
    <property type="molecule type" value="Genomic_DNA"/>
</dbReference>
<reference evidence="3 4" key="1">
    <citation type="journal article" date="2023" name="G3 (Bethesda)">
        <title>A chromosome-length genome assembly and annotation of blackberry (Rubus argutus, cv. 'Hillquist').</title>
        <authorList>
            <person name="Bruna T."/>
            <person name="Aryal R."/>
            <person name="Dudchenko O."/>
            <person name="Sargent D.J."/>
            <person name="Mead D."/>
            <person name="Buti M."/>
            <person name="Cavallini A."/>
            <person name="Hytonen T."/>
            <person name="Andres J."/>
            <person name="Pham M."/>
            <person name="Weisz D."/>
            <person name="Mascagni F."/>
            <person name="Usai G."/>
            <person name="Natali L."/>
            <person name="Bassil N."/>
            <person name="Fernandez G.E."/>
            <person name="Lomsadze A."/>
            <person name="Armour M."/>
            <person name="Olukolu B."/>
            <person name="Poorten T."/>
            <person name="Britton C."/>
            <person name="Davik J."/>
            <person name="Ashrafi H."/>
            <person name="Aiden E.L."/>
            <person name="Borodovsky M."/>
            <person name="Worthington M."/>
        </authorList>
    </citation>
    <scope>NUCLEOTIDE SEQUENCE [LARGE SCALE GENOMIC DNA]</scope>
    <source>
        <strain evidence="3">PI 553951</strain>
    </source>
</reference>
<accession>A0AAW1VVJ6</accession>
<protein>
    <submittedName>
        <fullName evidence="3">Uncharacterized protein</fullName>
    </submittedName>
</protein>